<dbReference type="GO" id="GO:0003677">
    <property type="term" value="F:DNA binding"/>
    <property type="evidence" value="ECO:0007669"/>
    <property type="project" value="UniProtKB-KW"/>
</dbReference>
<gene>
    <name evidence="7" type="ORF">F3Y22_tig00002799pilonHSYRG00131</name>
</gene>
<keyword evidence="2" id="KW-0805">Transcription regulation</keyword>
<evidence type="ECO:0000256" key="6">
    <source>
        <dbReference type="ARBA" id="ARBA00023242"/>
    </source>
</evidence>
<evidence type="ECO:0000256" key="3">
    <source>
        <dbReference type="ARBA" id="ARBA00023125"/>
    </source>
</evidence>
<dbReference type="PANTHER" id="PTHR45940">
    <property type="entry name" value="WUSCHEL-RELATED HOMEOBOX 1-RELATED"/>
    <property type="match status" value="1"/>
</dbReference>
<evidence type="ECO:0000313" key="8">
    <source>
        <dbReference type="Proteomes" id="UP000436088"/>
    </source>
</evidence>
<reference evidence="7" key="1">
    <citation type="submission" date="2019-09" db="EMBL/GenBank/DDBJ databases">
        <title>Draft genome information of white flower Hibiscus syriacus.</title>
        <authorList>
            <person name="Kim Y.-M."/>
        </authorList>
    </citation>
    <scope>NUCLEOTIDE SEQUENCE [LARGE SCALE GENOMIC DNA]</scope>
    <source>
        <strain evidence="7">YM2019G1</strain>
    </source>
</reference>
<evidence type="ECO:0000313" key="7">
    <source>
        <dbReference type="EMBL" id="KAE8731547.1"/>
    </source>
</evidence>
<dbReference type="GO" id="GO:0099402">
    <property type="term" value="P:plant organ development"/>
    <property type="evidence" value="ECO:0007669"/>
    <property type="project" value="InterPro"/>
</dbReference>
<dbReference type="EMBL" id="VEPZ02000194">
    <property type="protein sequence ID" value="KAE8731547.1"/>
    <property type="molecule type" value="Genomic_DNA"/>
</dbReference>
<evidence type="ECO:0000256" key="4">
    <source>
        <dbReference type="ARBA" id="ARBA00023155"/>
    </source>
</evidence>
<dbReference type="PANTHER" id="PTHR45940:SF13">
    <property type="entry name" value="WUSCHEL-RELATED HOMEOBOX 1"/>
    <property type="match status" value="1"/>
</dbReference>
<keyword evidence="3" id="KW-0238">DNA-binding</keyword>
<dbReference type="GO" id="GO:0003700">
    <property type="term" value="F:DNA-binding transcription factor activity"/>
    <property type="evidence" value="ECO:0007669"/>
    <property type="project" value="InterPro"/>
</dbReference>
<accession>A0A6A3CSJ8</accession>
<dbReference type="InterPro" id="IPR044555">
    <property type="entry name" value="WUSCHEL-like"/>
</dbReference>
<evidence type="ECO:0000256" key="1">
    <source>
        <dbReference type="ARBA" id="ARBA00022473"/>
    </source>
</evidence>
<evidence type="ECO:0000256" key="5">
    <source>
        <dbReference type="ARBA" id="ARBA00023163"/>
    </source>
</evidence>
<keyword evidence="6" id="KW-0539">Nucleus</keyword>
<comment type="caution">
    <text evidence="7">The sequence shown here is derived from an EMBL/GenBank/DDBJ whole genome shotgun (WGS) entry which is preliminary data.</text>
</comment>
<dbReference type="AlphaFoldDB" id="A0A6A3CSJ8"/>
<proteinExistence type="predicted"/>
<evidence type="ECO:0000256" key="2">
    <source>
        <dbReference type="ARBA" id="ARBA00023015"/>
    </source>
</evidence>
<keyword evidence="4" id="KW-0371">Homeobox</keyword>
<keyword evidence="1" id="KW-0217">Developmental protein</keyword>
<dbReference type="Proteomes" id="UP000436088">
    <property type="component" value="Unassembled WGS sequence"/>
</dbReference>
<name>A0A6A3CSJ8_HIBSY</name>
<sequence>MWMMGYNDGVEVNIPDSFNGSRKFRPLIPRPISSPNTSPCIGRINGSKFFTLNHHLSMGDQTKREFNTQPGVVVSSRWNPTPEKLRTLEELYRRGTRTPPTDQVRWFLVVHQNDINTRIEDAHHIVEQVVSRRHPVPGIARNSLSLNDFFCFLFCDDLNGPIRTQGFAEWCSSHRT</sequence>
<organism evidence="7 8">
    <name type="scientific">Hibiscus syriacus</name>
    <name type="common">Rose of Sharon</name>
    <dbReference type="NCBI Taxonomy" id="106335"/>
    <lineage>
        <taxon>Eukaryota</taxon>
        <taxon>Viridiplantae</taxon>
        <taxon>Streptophyta</taxon>
        <taxon>Embryophyta</taxon>
        <taxon>Tracheophyta</taxon>
        <taxon>Spermatophyta</taxon>
        <taxon>Magnoliopsida</taxon>
        <taxon>eudicotyledons</taxon>
        <taxon>Gunneridae</taxon>
        <taxon>Pentapetalae</taxon>
        <taxon>rosids</taxon>
        <taxon>malvids</taxon>
        <taxon>Malvales</taxon>
        <taxon>Malvaceae</taxon>
        <taxon>Malvoideae</taxon>
        <taxon>Hibiscus</taxon>
    </lineage>
</organism>
<protein>
    <submittedName>
        <fullName evidence="7">Uncharacterized protein</fullName>
    </submittedName>
</protein>
<keyword evidence="8" id="KW-1185">Reference proteome</keyword>
<keyword evidence="5" id="KW-0804">Transcription</keyword>